<comment type="caution">
    <text evidence="1">The sequence shown here is derived from an EMBL/GenBank/DDBJ whole genome shotgun (WGS) entry which is preliminary data.</text>
</comment>
<dbReference type="EMBL" id="BGZK01001938">
    <property type="protein sequence ID" value="GBP88500.1"/>
    <property type="molecule type" value="Genomic_DNA"/>
</dbReference>
<evidence type="ECO:0000313" key="2">
    <source>
        <dbReference type="Proteomes" id="UP000299102"/>
    </source>
</evidence>
<sequence>MLVEVSPRGTIAASVPGHRGVLALPEDQGGCCSLDRHIDFRACSRIVTSYRFSGRAVFSCYLLRMCSNCRIEQVVGRSLTSEENSHRYQGSRDAQPSYVGLLPSEMPMASLAWPYFGDSVTLRIRSLPQRRRIFLFSLDG</sequence>
<evidence type="ECO:0000313" key="1">
    <source>
        <dbReference type="EMBL" id="GBP88500.1"/>
    </source>
</evidence>
<organism evidence="1 2">
    <name type="scientific">Eumeta variegata</name>
    <name type="common">Bagworm moth</name>
    <name type="synonym">Eumeta japonica</name>
    <dbReference type="NCBI Taxonomy" id="151549"/>
    <lineage>
        <taxon>Eukaryota</taxon>
        <taxon>Metazoa</taxon>
        <taxon>Ecdysozoa</taxon>
        <taxon>Arthropoda</taxon>
        <taxon>Hexapoda</taxon>
        <taxon>Insecta</taxon>
        <taxon>Pterygota</taxon>
        <taxon>Neoptera</taxon>
        <taxon>Endopterygota</taxon>
        <taxon>Lepidoptera</taxon>
        <taxon>Glossata</taxon>
        <taxon>Ditrysia</taxon>
        <taxon>Tineoidea</taxon>
        <taxon>Psychidae</taxon>
        <taxon>Oiketicinae</taxon>
        <taxon>Eumeta</taxon>
    </lineage>
</organism>
<gene>
    <name evidence="1" type="ORF">EVAR_63948_1</name>
</gene>
<keyword evidence="2" id="KW-1185">Reference proteome</keyword>
<dbReference type="Proteomes" id="UP000299102">
    <property type="component" value="Unassembled WGS sequence"/>
</dbReference>
<protein>
    <submittedName>
        <fullName evidence="1">Uncharacterized protein</fullName>
    </submittedName>
</protein>
<reference evidence="1 2" key="1">
    <citation type="journal article" date="2019" name="Commun. Biol.">
        <title>The bagworm genome reveals a unique fibroin gene that provides high tensile strength.</title>
        <authorList>
            <person name="Kono N."/>
            <person name="Nakamura H."/>
            <person name="Ohtoshi R."/>
            <person name="Tomita M."/>
            <person name="Numata K."/>
            <person name="Arakawa K."/>
        </authorList>
    </citation>
    <scope>NUCLEOTIDE SEQUENCE [LARGE SCALE GENOMIC DNA]</scope>
</reference>
<accession>A0A4C1ZKT3</accession>
<dbReference type="AlphaFoldDB" id="A0A4C1ZKT3"/>
<proteinExistence type="predicted"/>
<name>A0A4C1ZKT3_EUMVA</name>